<keyword evidence="4" id="KW-0460">Magnesium</keyword>
<dbReference type="Gene3D" id="2.40.50.140">
    <property type="entry name" value="Nucleic acid-binding proteins"/>
    <property type="match status" value="1"/>
</dbReference>
<dbReference type="InterPro" id="IPR019307">
    <property type="entry name" value="RNA-bd_AU-1/RNase_E/G"/>
</dbReference>
<sequence length="401" mass="45340">MKRKLVITKIAEQVVTAVLENEEVVEIHVSDKDTEAYRVGNIYVGKVKNIVPNIQAAFIEIANGVECYYSIPQNPSPHFTQKVGKKPLCIGDELLVQIQKEAVKTKVPTVTSNLSFTGKYVVLTSGIKKIGISSKITGEKRTQIQEAVEVLRSERYGFIVRTNAKDIPADLVKEELGQLAESYMHLVEIAQSRKVFSCLLEAPFTYLSNIRDIYQEGLTDIVVEESLFEDVKQYLEKEQPEDLEKLVCYADRQLPLYKLYSLESVISRALSEKVWMKSGAYLVIQPTEALTVIDVNTGKCIAGKKDDEVYMKINLEAAKEAAKQIRLRNLSGIILIDFINLKSKECTKDLLEVFQKELRKDPVQTILVDMTGLQLVEVTRKKVRKPLREVVASAKEANRRK</sequence>
<dbReference type="Proteomes" id="UP000702954">
    <property type="component" value="Unassembled WGS sequence"/>
</dbReference>
<evidence type="ECO:0000313" key="9">
    <source>
        <dbReference type="Proteomes" id="UP000294613"/>
    </source>
</evidence>
<evidence type="ECO:0000313" key="8">
    <source>
        <dbReference type="EMBL" id="TCS69360.1"/>
    </source>
</evidence>
<dbReference type="CDD" id="cd04453">
    <property type="entry name" value="S1_RNase_E"/>
    <property type="match status" value="1"/>
</dbReference>
<evidence type="ECO:0000256" key="4">
    <source>
        <dbReference type="ARBA" id="ARBA00022842"/>
    </source>
</evidence>
<name>A0A4R3JR10_9FIRM</name>
<dbReference type="PANTHER" id="PTHR30001:SF0">
    <property type="entry name" value="RIBONUCLEASE G"/>
    <property type="match status" value="1"/>
</dbReference>
<dbReference type="PANTHER" id="PTHR30001">
    <property type="entry name" value="RIBONUCLEASE"/>
    <property type="match status" value="1"/>
</dbReference>
<dbReference type="GO" id="GO:0006364">
    <property type="term" value="P:rRNA processing"/>
    <property type="evidence" value="ECO:0007669"/>
    <property type="project" value="TreeGrafter"/>
</dbReference>
<organism evidence="8 9">
    <name type="scientific">Faecalimonas umbilicata</name>
    <dbReference type="NCBI Taxonomy" id="1912855"/>
    <lineage>
        <taxon>Bacteria</taxon>
        <taxon>Bacillati</taxon>
        <taxon>Bacillota</taxon>
        <taxon>Clostridia</taxon>
        <taxon>Lachnospirales</taxon>
        <taxon>Lachnospiraceae</taxon>
        <taxon>Faecalimonas</taxon>
    </lineage>
</organism>
<dbReference type="GO" id="GO:0004540">
    <property type="term" value="F:RNA nuclease activity"/>
    <property type="evidence" value="ECO:0007669"/>
    <property type="project" value="InterPro"/>
</dbReference>
<dbReference type="GO" id="GO:0005737">
    <property type="term" value="C:cytoplasm"/>
    <property type="evidence" value="ECO:0007669"/>
    <property type="project" value="TreeGrafter"/>
</dbReference>
<evidence type="ECO:0000259" key="6">
    <source>
        <dbReference type="Pfam" id="PF10150"/>
    </source>
</evidence>
<dbReference type="Pfam" id="PF10150">
    <property type="entry name" value="RNase_E_G"/>
    <property type="match status" value="1"/>
</dbReference>
<keyword evidence="5" id="KW-0694">RNA-binding</keyword>
<proteinExistence type="predicted"/>
<reference evidence="7 10" key="1">
    <citation type="journal article" date="2018" name="Int. J. Syst. Evol. Microbiol.">
        <title>Draft Genome Sequence of Faecalimonas umbilicata JCM 30896T, an Acetate-Producing Bacterium Isolated from Human Feces.</title>
        <authorList>
            <person name="Sakamoto M."/>
            <person name="Ikeyama N."/>
            <person name="Yuki M."/>
            <person name="Ohkuma M."/>
        </authorList>
    </citation>
    <scope>NUCLEOTIDE SEQUENCE [LARGE SCALE GENOMIC DNA]</scope>
    <source>
        <strain evidence="7 10">EGH7</strain>
    </source>
</reference>
<dbReference type="AlphaFoldDB" id="A0A4R3JR10"/>
<gene>
    <name evidence="7" type="primary">rng</name>
    <name evidence="8" type="ORF">EDD74_104116</name>
    <name evidence="7" type="ORF">FAEUMB_28550</name>
</gene>
<dbReference type="Proteomes" id="UP000294613">
    <property type="component" value="Unassembled WGS sequence"/>
</dbReference>
<keyword evidence="2" id="KW-0479">Metal-binding</keyword>
<dbReference type="GO" id="GO:0003723">
    <property type="term" value="F:RNA binding"/>
    <property type="evidence" value="ECO:0007669"/>
    <property type="project" value="UniProtKB-KW"/>
</dbReference>
<comment type="cofactor">
    <cofactor evidence="1">
        <name>Mg(2+)</name>
        <dbReference type="ChEBI" id="CHEBI:18420"/>
    </cofactor>
</comment>
<evidence type="ECO:0000256" key="3">
    <source>
        <dbReference type="ARBA" id="ARBA00022801"/>
    </source>
</evidence>
<feature type="domain" description="RNA-binding protein AU-1/Ribonuclease E/G" evidence="6">
    <location>
        <begin position="115"/>
        <end position="383"/>
    </location>
</feature>
<keyword evidence="3" id="KW-0378">Hydrolase</keyword>
<dbReference type="RefSeq" id="WP_116442285.1">
    <property type="nucleotide sequence ID" value="NZ_BHEO01000008.1"/>
</dbReference>
<evidence type="ECO:0000256" key="5">
    <source>
        <dbReference type="ARBA" id="ARBA00022884"/>
    </source>
</evidence>
<dbReference type="SUPFAM" id="SSF50249">
    <property type="entry name" value="Nucleic acid-binding proteins"/>
    <property type="match status" value="1"/>
</dbReference>
<reference evidence="8 9" key="2">
    <citation type="submission" date="2019-03" db="EMBL/GenBank/DDBJ databases">
        <title>Genomic Encyclopedia of Type Strains, Phase IV (KMG-IV): sequencing the most valuable type-strain genomes for metagenomic binning, comparative biology and taxonomic classification.</title>
        <authorList>
            <person name="Goeker M."/>
        </authorList>
    </citation>
    <scope>NUCLEOTIDE SEQUENCE [LARGE SCALE GENOMIC DNA]</scope>
    <source>
        <strain evidence="8 9">DSM 103426</strain>
    </source>
</reference>
<evidence type="ECO:0000313" key="10">
    <source>
        <dbReference type="Proteomes" id="UP000702954"/>
    </source>
</evidence>
<evidence type="ECO:0000256" key="1">
    <source>
        <dbReference type="ARBA" id="ARBA00001946"/>
    </source>
</evidence>
<comment type="caution">
    <text evidence="8">The sequence shown here is derived from an EMBL/GenBank/DDBJ whole genome shotgun (WGS) entry which is preliminary data.</text>
</comment>
<dbReference type="InterPro" id="IPR012340">
    <property type="entry name" value="NA-bd_OB-fold"/>
</dbReference>
<accession>A0A4R3JR10</accession>
<evidence type="ECO:0000256" key="2">
    <source>
        <dbReference type="ARBA" id="ARBA00022723"/>
    </source>
</evidence>
<dbReference type="EMBL" id="BHEO01000008">
    <property type="protein sequence ID" value="GBU06314.1"/>
    <property type="molecule type" value="Genomic_DNA"/>
</dbReference>
<protein>
    <submittedName>
        <fullName evidence="8">Ribonuclease G</fullName>
    </submittedName>
</protein>
<evidence type="ECO:0000313" key="7">
    <source>
        <dbReference type="EMBL" id="GBU06314.1"/>
    </source>
</evidence>
<dbReference type="InterPro" id="IPR004659">
    <property type="entry name" value="RNase_E/G"/>
</dbReference>
<dbReference type="GO" id="GO:0046872">
    <property type="term" value="F:metal ion binding"/>
    <property type="evidence" value="ECO:0007669"/>
    <property type="project" value="UniProtKB-KW"/>
</dbReference>
<dbReference type="EMBL" id="SLZV01000004">
    <property type="protein sequence ID" value="TCS69360.1"/>
    <property type="molecule type" value="Genomic_DNA"/>
</dbReference>
<keyword evidence="10" id="KW-1185">Reference proteome</keyword>
<dbReference type="GO" id="GO:0016787">
    <property type="term" value="F:hydrolase activity"/>
    <property type="evidence" value="ECO:0007669"/>
    <property type="project" value="UniProtKB-KW"/>
</dbReference>